<dbReference type="InterPro" id="IPR029003">
    <property type="entry name" value="CENP-S/Mhf1"/>
</dbReference>
<dbReference type="Gene3D" id="1.10.20.10">
    <property type="entry name" value="Histone, subunit A"/>
    <property type="match status" value="1"/>
</dbReference>
<dbReference type="OrthoDB" id="1872155at2759"/>
<name>H2ARX3_KAZAF</name>
<dbReference type="Pfam" id="PF15630">
    <property type="entry name" value="CENP-S"/>
    <property type="match status" value="1"/>
</dbReference>
<dbReference type="Proteomes" id="UP000005220">
    <property type="component" value="Chromosome 3"/>
</dbReference>
<gene>
    <name evidence="1" type="primary">KAFR0C01300</name>
    <name evidence="1" type="ORF">KAFR_0C01300</name>
</gene>
<evidence type="ECO:0000313" key="2">
    <source>
        <dbReference type="Proteomes" id="UP000005220"/>
    </source>
</evidence>
<evidence type="ECO:0008006" key="3">
    <source>
        <dbReference type="Google" id="ProtNLM"/>
    </source>
</evidence>
<sequence>MEPELKAKLWYHIDIMLKERFPNVELTPRYINAMVEIVYGKLQEISTDLKSFALHDSNRTTINQKDLQLYLRHCPQLIDKLIKEA</sequence>
<reference evidence="1 2" key="1">
    <citation type="journal article" date="2011" name="Proc. Natl. Acad. Sci. U.S.A.">
        <title>Evolutionary erosion of yeast sex chromosomes by mating-type switching accidents.</title>
        <authorList>
            <person name="Gordon J.L."/>
            <person name="Armisen D."/>
            <person name="Proux-Wera E."/>
            <person name="Oheigeartaigh S.S."/>
            <person name="Byrne K.P."/>
            <person name="Wolfe K.H."/>
        </authorList>
    </citation>
    <scope>NUCLEOTIDE SEQUENCE [LARGE SCALE GENOMIC DNA]</scope>
    <source>
        <strain evidence="2">ATCC 22294 / BCRC 22015 / CBS 2517 / CECT 1963 / NBRC 1671 / NRRL Y-8276</strain>
    </source>
</reference>
<evidence type="ECO:0000313" key="1">
    <source>
        <dbReference type="EMBL" id="CCF57123.1"/>
    </source>
</evidence>
<dbReference type="GO" id="GO:0046982">
    <property type="term" value="F:protein heterodimerization activity"/>
    <property type="evidence" value="ECO:0007669"/>
    <property type="project" value="InterPro"/>
</dbReference>
<dbReference type="SUPFAM" id="SSF47113">
    <property type="entry name" value="Histone-fold"/>
    <property type="match status" value="1"/>
</dbReference>
<dbReference type="EMBL" id="HE650823">
    <property type="protein sequence ID" value="CCF57123.1"/>
    <property type="molecule type" value="Genomic_DNA"/>
</dbReference>
<organism evidence="1 2">
    <name type="scientific">Kazachstania africana (strain ATCC 22294 / BCRC 22015 / CBS 2517 / CECT 1963 / NBRC 1671 / NRRL Y-8276)</name>
    <name type="common">Yeast</name>
    <name type="synonym">Kluyveromyces africanus</name>
    <dbReference type="NCBI Taxonomy" id="1071382"/>
    <lineage>
        <taxon>Eukaryota</taxon>
        <taxon>Fungi</taxon>
        <taxon>Dikarya</taxon>
        <taxon>Ascomycota</taxon>
        <taxon>Saccharomycotina</taxon>
        <taxon>Saccharomycetes</taxon>
        <taxon>Saccharomycetales</taxon>
        <taxon>Saccharomycetaceae</taxon>
        <taxon>Kazachstania</taxon>
    </lineage>
</organism>
<dbReference type="STRING" id="1071382.H2ARX3"/>
<dbReference type="GeneID" id="13885042"/>
<dbReference type="InterPro" id="IPR009072">
    <property type="entry name" value="Histone-fold"/>
</dbReference>
<dbReference type="HOGENOM" id="CLU_100369_3_0_1"/>
<accession>H2ARX3</accession>
<dbReference type="RefSeq" id="XP_003956258.1">
    <property type="nucleotide sequence ID" value="XM_003956209.1"/>
</dbReference>
<dbReference type="InParanoid" id="H2ARX3"/>
<dbReference type="GO" id="GO:0071821">
    <property type="term" value="C:FANCM-MHF complex"/>
    <property type="evidence" value="ECO:0007669"/>
    <property type="project" value="InterPro"/>
</dbReference>
<dbReference type="AlphaFoldDB" id="H2ARX3"/>
<proteinExistence type="predicted"/>
<dbReference type="FunCoup" id="H2ARX3">
    <property type="interactions" value="78"/>
</dbReference>
<protein>
    <recommendedName>
        <fullName evidence="3">Histone H2A/H2B/H3 domain-containing protein</fullName>
    </recommendedName>
</protein>
<dbReference type="KEGG" id="kaf:KAFR_0C01300"/>
<dbReference type="eggNOG" id="ENOG502S7WI">
    <property type="taxonomic scope" value="Eukaryota"/>
</dbReference>
<dbReference type="CDD" id="cd22919">
    <property type="entry name" value="HFD_CENP-S"/>
    <property type="match status" value="1"/>
</dbReference>
<keyword evidence="2" id="KW-1185">Reference proteome</keyword>